<reference evidence="1" key="1">
    <citation type="submission" date="2023-03" db="EMBL/GenBank/DDBJ databases">
        <title>Massive genome expansion in bonnet fungi (Mycena s.s.) driven by repeated elements and novel gene families across ecological guilds.</title>
        <authorList>
            <consortium name="Lawrence Berkeley National Laboratory"/>
            <person name="Harder C.B."/>
            <person name="Miyauchi S."/>
            <person name="Viragh M."/>
            <person name="Kuo A."/>
            <person name="Thoen E."/>
            <person name="Andreopoulos B."/>
            <person name="Lu D."/>
            <person name="Skrede I."/>
            <person name="Drula E."/>
            <person name="Henrissat B."/>
            <person name="Morin E."/>
            <person name="Kohler A."/>
            <person name="Barry K."/>
            <person name="LaButti K."/>
            <person name="Morin E."/>
            <person name="Salamov A."/>
            <person name="Lipzen A."/>
            <person name="Mereny Z."/>
            <person name="Hegedus B."/>
            <person name="Baldrian P."/>
            <person name="Stursova M."/>
            <person name="Weitz H."/>
            <person name="Taylor A."/>
            <person name="Grigoriev I.V."/>
            <person name="Nagy L.G."/>
            <person name="Martin F."/>
            <person name="Kauserud H."/>
        </authorList>
    </citation>
    <scope>NUCLEOTIDE SEQUENCE</scope>
    <source>
        <strain evidence="1">CBHHK067</strain>
    </source>
</reference>
<sequence length="361" mass="38732">MSDEKHINCYGPNAWVFRILGNLRHLSGTLTAPDGVPPSYVQLYMYDPSVALQQRMKQDTIHALQAYDILEEMGGNDVEVTENGPQINVLDAGNAGASRVHSAGGLSVDAEPQLIALLHDADAAVIECAANVLLCTGAFPDEKRGVVNTKMLQCLPTLLKFPDAEAAKSRRLPSWSHINPCTQLVSLLHDTNTEVVECMVEALCEIALSSGGAQAVADTKLLDYVSDLLGSPINRIRRWTCELLAALAHQELTVASVLHASLCQKLASLLNARDDDLDVVWLAVYVLSGLAQLADGAQAIVDAQILDLLPGLLESPKANVRIRISTMLGGLASHESTAAVVDAKPCLRVVSLLRQVVILLN</sequence>
<accession>A0AAD7DGW1</accession>
<protein>
    <submittedName>
        <fullName evidence="1">Armadillo-type protein</fullName>
    </submittedName>
</protein>
<organism evidence="1 2">
    <name type="scientific">Mycena rosella</name>
    <name type="common">Pink bonnet</name>
    <name type="synonym">Agaricus rosellus</name>
    <dbReference type="NCBI Taxonomy" id="1033263"/>
    <lineage>
        <taxon>Eukaryota</taxon>
        <taxon>Fungi</taxon>
        <taxon>Dikarya</taxon>
        <taxon>Basidiomycota</taxon>
        <taxon>Agaricomycotina</taxon>
        <taxon>Agaricomycetes</taxon>
        <taxon>Agaricomycetidae</taxon>
        <taxon>Agaricales</taxon>
        <taxon>Marasmiineae</taxon>
        <taxon>Mycenaceae</taxon>
        <taxon>Mycena</taxon>
    </lineage>
</organism>
<evidence type="ECO:0000313" key="2">
    <source>
        <dbReference type="Proteomes" id="UP001221757"/>
    </source>
</evidence>
<dbReference type="Gene3D" id="1.25.10.10">
    <property type="entry name" value="Leucine-rich Repeat Variant"/>
    <property type="match status" value="1"/>
</dbReference>
<comment type="caution">
    <text evidence="1">The sequence shown here is derived from an EMBL/GenBank/DDBJ whole genome shotgun (WGS) entry which is preliminary data.</text>
</comment>
<evidence type="ECO:0000313" key="1">
    <source>
        <dbReference type="EMBL" id="KAJ7690976.1"/>
    </source>
</evidence>
<dbReference type="SUPFAM" id="SSF48371">
    <property type="entry name" value="ARM repeat"/>
    <property type="match status" value="1"/>
</dbReference>
<gene>
    <name evidence="1" type="ORF">B0H17DRAFT_1201327</name>
</gene>
<dbReference type="EMBL" id="JARKIE010000061">
    <property type="protein sequence ID" value="KAJ7690976.1"/>
    <property type="molecule type" value="Genomic_DNA"/>
</dbReference>
<proteinExistence type="predicted"/>
<name>A0AAD7DGW1_MYCRO</name>
<dbReference type="Proteomes" id="UP001221757">
    <property type="component" value="Unassembled WGS sequence"/>
</dbReference>
<dbReference type="InterPro" id="IPR016024">
    <property type="entry name" value="ARM-type_fold"/>
</dbReference>
<keyword evidence="2" id="KW-1185">Reference proteome</keyword>
<dbReference type="AlphaFoldDB" id="A0AAD7DGW1"/>
<dbReference type="InterPro" id="IPR011989">
    <property type="entry name" value="ARM-like"/>
</dbReference>